<dbReference type="PROSITE" id="PS50932">
    <property type="entry name" value="HTH_LACI_2"/>
    <property type="match status" value="1"/>
</dbReference>
<dbReference type="GO" id="GO:0003700">
    <property type="term" value="F:DNA-binding transcription factor activity"/>
    <property type="evidence" value="ECO:0007669"/>
    <property type="project" value="TreeGrafter"/>
</dbReference>
<evidence type="ECO:0000313" key="5">
    <source>
        <dbReference type="EMBL" id="CAB4723025.1"/>
    </source>
</evidence>
<dbReference type="GO" id="GO:0000976">
    <property type="term" value="F:transcription cis-regulatory region binding"/>
    <property type="evidence" value="ECO:0007669"/>
    <property type="project" value="TreeGrafter"/>
</dbReference>
<protein>
    <submittedName>
        <fullName evidence="6">Unannotated protein</fullName>
    </submittedName>
</protein>
<dbReference type="Gene3D" id="1.10.260.40">
    <property type="entry name" value="lambda repressor-like DNA-binding domains"/>
    <property type="match status" value="1"/>
</dbReference>
<dbReference type="Gene3D" id="3.40.50.2300">
    <property type="match status" value="2"/>
</dbReference>
<keyword evidence="1" id="KW-0805">Transcription regulation</keyword>
<dbReference type="SUPFAM" id="SSF47413">
    <property type="entry name" value="lambda repressor-like DNA-binding domains"/>
    <property type="match status" value="1"/>
</dbReference>
<dbReference type="SUPFAM" id="SSF53822">
    <property type="entry name" value="Periplasmic binding protein-like I"/>
    <property type="match status" value="1"/>
</dbReference>
<dbReference type="InterPro" id="IPR000843">
    <property type="entry name" value="HTH_LacI"/>
</dbReference>
<dbReference type="SMART" id="SM00354">
    <property type="entry name" value="HTH_LACI"/>
    <property type="match status" value="1"/>
</dbReference>
<evidence type="ECO:0000259" key="4">
    <source>
        <dbReference type="PROSITE" id="PS50932"/>
    </source>
</evidence>
<evidence type="ECO:0000313" key="7">
    <source>
        <dbReference type="EMBL" id="CAB4839000.1"/>
    </source>
</evidence>
<evidence type="ECO:0000256" key="3">
    <source>
        <dbReference type="ARBA" id="ARBA00023163"/>
    </source>
</evidence>
<dbReference type="InterPro" id="IPR028082">
    <property type="entry name" value="Peripla_BP_I"/>
</dbReference>
<name>A0A6J6VL59_9ZZZZ</name>
<keyword evidence="3" id="KW-0804">Transcription</keyword>
<dbReference type="EMBL" id="CAEZYI010000048">
    <property type="protein sequence ID" value="CAB4723025.1"/>
    <property type="molecule type" value="Genomic_DNA"/>
</dbReference>
<dbReference type="InterPro" id="IPR010982">
    <property type="entry name" value="Lambda_DNA-bd_dom_sf"/>
</dbReference>
<reference evidence="6" key="1">
    <citation type="submission" date="2020-05" db="EMBL/GenBank/DDBJ databases">
        <authorList>
            <person name="Chiriac C."/>
            <person name="Salcher M."/>
            <person name="Ghai R."/>
            <person name="Kavagutti S V."/>
        </authorList>
    </citation>
    <scope>NUCLEOTIDE SEQUENCE</scope>
</reference>
<sequence length="359" mass="39585">MDKSRASIVSVAKAAGVSLQTVSNVLNFPERVRPETRDKVMQAIEKLDYTPNLSARRLRSNRSSSIAVRVDSNAPMGKGSDALYSGYIQDEFVYELVRACEIRSIKVFTYTCEPDENEVEKLSKLIDSRDVDGFLLTSTVEADPRLKYLLSRNVPFLSFGRPWGSTPEFANSYPWIDVDGASGTRDATKMFWKLGHRTIGFLGWKTTNSNPAKPKSVADDRLLGWSHAYAELTGLKSKKSSRDLCELGDESIASARVSTAKLLARHPEIDAIVCASDTLALGAQMEISRLKKSIPVSGFDNSPTSKAFNFSSLDQNISEVASLALKVLMGEEGHSIKKLNPPNQVSEPNLIIPPRLIIR</sequence>
<keyword evidence="2" id="KW-0238">DNA-binding</keyword>
<evidence type="ECO:0000313" key="6">
    <source>
        <dbReference type="EMBL" id="CAB4772770.1"/>
    </source>
</evidence>
<dbReference type="EMBL" id="CAFAAA010000002">
    <property type="protein sequence ID" value="CAB4772770.1"/>
    <property type="molecule type" value="Genomic_DNA"/>
</dbReference>
<evidence type="ECO:0000256" key="2">
    <source>
        <dbReference type="ARBA" id="ARBA00023125"/>
    </source>
</evidence>
<dbReference type="Pfam" id="PF13377">
    <property type="entry name" value="Peripla_BP_3"/>
    <property type="match status" value="1"/>
</dbReference>
<dbReference type="EMBL" id="CAFARE010000052">
    <property type="protein sequence ID" value="CAB4839000.1"/>
    <property type="molecule type" value="Genomic_DNA"/>
</dbReference>
<accession>A0A6J6VL59</accession>
<gene>
    <name evidence="5" type="ORF">UFOPK2662_00867</name>
    <name evidence="6" type="ORF">UFOPK2942_00178</name>
    <name evidence="7" type="ORF">UFOPK3232_01139</name>
</gene>
<evidence type="ECO:0000256" key="1">
    <source>
        <dbReference type="ARBA" id="ARBA00023015"/>
    </source>
</evidence>
<proteinExistence type="predicted"/>
<dbReference type="InterPro" id="IPR046335">
    <property type="entry name" value="LacI/GalR-like_sensor"/>
</dbReference>
<dbReference type="PANTHER" id="PTHR30146">
    <property type="entry name" value="LACI-RELATED TRANSCRIPTIONAL REPRESSOR"/>
    <property type="match status" value="1"/>
</dbReference>
<dbReference type="AlphaFoldDB" id="A0A6J6VL59"/>
<dbReference type="CDD" id="cd01392">
    <property type="entry name" value="HTH_LacI"/>
    <property type="match status" value="1"/>
</dbReference>
<organism evidence="6">
    <name type="scientific">freshwater metagenome</name>
    <dbReference type="NCBI Taxonomy" id="449393"/>
    <lineage>
        <taxon>unclassified sequences</taxon>
        <taxon>metagenomes</taxon>
        <taxon>ecological metagenomes</taxon>
    </lineage>
</organism>
<feature type="domain" description="HTH lacI-type" evidence="4">
    <location>
        <begin position="6"/>
        <end position="60"/>
    </location>
</feature>
<dbReference type="PANTHER" id="PTHR30146:SF109">
    <property type="entry name" value="HTH-TYPE TRANSCRIPTIONAL REGULATOR GALS"/>
    <property type="match status" value="1"/>
</dbReference>
<dbReference type="Pfam" id="PF00356">
    <property type="entry name" value="LacI"/>
    <property type="match status" value="1"/>
</dbReference>